<keyword evidence="1" id="KW-0732">Signal</keyword>
<dbReference type="RefSeq" id="WP_144683434.1">
    <property type="nucleotide sequence ID" value="NZ_CP157353.1"/>
</dbReference>
<evidence type="ECO:0000256" key="1">
    <source>
        <dbReference type="SAM" id="SignalP"/>
    </source>
</evidence>
<dbReference type="AlphaFoldDB" id="A0AAU7FIX0"/>
<evidence type="ECO:0000313" key="2">
    <source>
        <dbReference type="EMBL" id="XBM03862.1"/>
    </source>
</evidence>
<name>A0AAU7FIX0_9BACI</name>
<proteinExistence type="predicted"/>
<feature type="chain" id="PRO_5043728089" evidence="1">
    <location>
        <begin position="22"/>
        <end position="200"/>
    </location>
</feature>
<dbReference type="EMBL" id="CP157353">
    <property type="protein sequence ID" value="XBM03862.1"/>
    <property type="molecule type" value="Genomic_DNA"/>
</dbReference>
<organism evidence="2">
    <name type="scientific">Bacillus sp. BS1807G30</name>
    <dbReference type="NCBI Taxonomy" id="3153756"/>
    <lineage>
        <taxon>Bacteria</taxon>
        <taxon>Bacillati</taxon>
        <taxon>Bacillota</taxon>
        <taxon>Bacilli</taxon>
        <taxon>Bacillales</taxon>
        <taxon>Bacillaceae</taxon>
        <taxon>Bacillus</taxon>
    </lineage>
</organism>
<sequence length="200" mass="22480">MKKILILSLICFLLIPSFASAKSTSSVDQEKGYPTAKEIADINEALDELVVEANKKLETDQTEISLKREIGKTNETVSLFFKSENVYDVSSSKSKYPSGKKIYKAYVKNTAGFHFQHRLAGEFQFKGGKVTGATKDVNLTGAMYSESHNTWIDKLDPSVWVVQSHGTFRAFKFLFEYNTYLTVKLLGSGDYRIERATIGF</sequence>
<reference evidence="2" key="1">
    <citation type="submission" date="2024-05" db="EMBL/GenBank/DDBJ databases">
        <authorList>
            <person name="Liu Z."/>
        </authorList>
    </citation>
    <scope>NUCLEOTIDE SEQUENCE</scope>
    <source>
        <strain evidence="2">BS1807G30</strain>
    </source>
</reference>
<gene>
    <name evidence="2" type="ORF">ABG082_17285</name>
</gene>
<feature type="signal peptide" evidence="1">
    <location>
        <begin position="1"/>
        <end position="21"/>
    </location>
</feature>
<protein>
    <submittedName>
        <fullName evidence="2">Uncharacterized protein</fullName>
    </submittedName>
</protein>
<accession>A0AAU7FIX0</accession>